<dbReference type="InterPro" id="IPR041351">
    <property type="entry name" value="Ig_GlcNase"/>
</dbReference>
<evidence type="ECO:0000256" key="4">
    <source>
        <dbReference type="SAM" id="SignalP"/>
    </source>
</evidence>
<keyword evidence="4" id="KW-0732">Signal</keyword>
<evidence type="ECO:0000256" key="3">
    <source>
        <dbReference type="ARBA" id="ARBA00023295"/>
    </source>
</evidence>
<feature type="domain" description="F5/8 type C" evidence="5">
    <location>
        <begin position="971"/>
        <end position="1093"/>
    </location>
</feature>
<keyword evidence="2" id="KW-0378">Hydrolase</keyword>
<dbReference type="PANTHER" id="PTHR43536:SF1">
    <property type="entry name" value="MANNOSYLGLYCOPROTEIN ENDO-BETA-MANNOSIDASE"/>
    <property type="match status" value="1"/>
</dbReference>
<dbReference type="OrthoDB" id="9801077at2"/>
<dbReference type="Pfam" id="PF00703">
    <property type="entry name" value="Glyco_hydro_2"/>
    <property type="match status" value="1"/>
</dbReference>
<dbReference type="InterPro" id="IPR054470">
    <property type="entry name" value="FIMAH_dom"/>
</dbReference>
<gene>
    <name evidence="6" type="ORF">D1B31_20925</name>
</gene>
<dbReference type="Pfam" id="PF18368">
    <property type="entry name" value="Ig_GlcNase"/>
    <property type="match status" value="1"/>
</dbReference>
<feature type="signal peptide" evidence="4">
    <location>
        <begin position="1"/>
        <end position="26"/>
    </location>
</feature>
<dbReference type="SUPFAM" id="SSF51445">
    <property type="entry name" value="(Trans)glycosidases"/>
    <property type="match status" value="1"/>
</dbReference>
<sequence length="1223" mass="136007">MRVSRSFKKILSISMALLLSTSVVAAAGTSSETKTNNSSSSNVNSSVSNDEYSLKKAIQYNNVYQLHKNWQIQSSAIATENGTSISKSGYKTDGWFNTTVPNTVMGALIEAGDIEDPFIHDRISRTDESRYNAPWWYRTEFTLPATEQGKKILVNFQGIGYQGDIWVNGTKIADKSEIIGSFRTYELDISDYVTADGKTKNTIAVEVTKSNFGKDFSIYWVDWVPRPTDNNMGLWRDVFITTSDVVTTRNPFVTSKVDPDLSTASLNAYVDLTNYSNSPVSGTVEATIKDPAGAVVTTLSQPVTLSAGAKDQEIAFTADKFNGLKINNPKLWWPIGMGEPNQHTVEFKFTANNKVTDRISQKFGIREVTTEMNVSPSTKTSPPLKDMVQFYVNHKPVLIKAGGYSPTDLYLRRDMDTNIAVVEYLKDMGLNAIRDEGIFFDDRLIDLLDENGLMYMGGWTCCSKWQEPAAYSDADLDIANESLISQLRELRVHPSMIAWMNGSDNPPSYGRSIPTGGSLERGKEVEQSFFDIENRLHWDAYGAIISSGSAKVAELTGTVSGMHMDASYDYAPPAMWFEDMDLGGAFGFTSEAGPGPSIPVIETMKKILPEHALWPYNVGGDNYQQWNFHNARGSFRDLSKFNLAMDNHYGESNSLEEYNIKAQVQQYDSQRAVFEALNANKYTKATGWVQWMLNNAWPGMFWNLFDHYLNPNGSYFGAKKGNEPLHIMFDYASNEVKVLNSTNKDYSGLKAKVQVYNIDSKKVYDKEIKNLAVTPDGASAAVGGEPKQVGYQTINFNGKIEKANGITVVDKITEADLQVSPTYFIRLELRDAKDNLVSINSYAQTTKKDLVRYQNHSWNFTPQDQFADFTQLQQLGQVELQIEGKPKTINTGHEQTITYTVKNKGNSIAYAVFAKIKKGVNGELVAPVKMEDNYFMLLPGEKRTLSATYNLADLGNATPVVEVNSYNNLTSKNKPMPTTANLAFGKTATASTTQGTANTPDKALDTTMYTKWQSSTNATTGADPQWFMVDFGGPTKFDRTIIRWDYANYARNMVLEGSDDGVNWEPIYNGTNLNGSSVSDLQFDSVTKRYMRITMSGKRPAGPQIGPGGTGNGVIGLGATPASTSFNIASFEVYSQPVSLNTIQEKLEKYIAKNEVRSPLTNQLGNSLEQAIHHEENGHRDQAINSLNDFLKHMNNEAHRDKISAQAKEKLKADIEDLLKEWK</sequence>
<organism evidence="6 7">
    <name type="scientific">Neobacillus notoginsengisoli</name>
    <dbReference type="NCBI Taxonomy" id="1578198"/>
    <lineage>
        <taxon>Bacteria</taxon>
        <taxon>Bacillati</taxon>
        <taxon>Bacillota</taxon>
        <taxon>Bacilli</taxon>
        <taxon>Bacillales</taxon>
        <taxon>Bacillaceae</taxon>
        <taxon>Neobacillus</taxon>
    </lineage>
</organism>
<dbReference type="SUPFAM" id="SSF49785">
    <property type="entry name" value="Galactose-binding domain-like"/>
    <property type="match status" value="2"/>
</dbReference>
<dbReference type="InterPro" id="IPR008979">
    <property type="entry name" value="Galactose-bd-like_sf"/>
</dbReference>
<evidence type="ECO:0000313" key="6">
    <source>
        <dbReference type="EMBL" id="RHW32814.1"/>
    </source>
</evidence>
<proteinExistence type="inferred from homology"/>
<comment type="caution">
    <text evidence="6">The sequence shown here is derived from an EMBL/GenBank/DDBJ whole genome shotgun (WGS) entry which is preliminary data.</text>
</comment>
<dbReference type="InterPro" id="IPR017853">
    <property type="entry name" value="GH"/>
</dbReference>
<keyword evidence="3" id="KW-0326">Glycosidase</keyword>
<evidence type="ECO:0000256" key="2">
    <source>
        <dbReference type="ARBA" id="ARBA00022801"/>
    </source>
</evidence>
<dbReference type="Gene3D" id="2.60.40.10">
    <property type="entry name" value="Immunoglobulins"/>
    <property type="match status" value="3"/>
</dbReference>
<evidence type="ECO:0000259" key="5">
    <source>
        <dbReference type="PROSITE" id="PS50022"/>
    </source>
</evidence>
<name>A0A417YIQ3_9BACI</name>
<dbReference type="InterPro" id="IPR054593">
    <property type="entry name" value="Beta-mannosidase-like_N2"/>
</dbReference>
<dbReference type="GO" id="GO:0004553">
    <property type="term" value="F:hydrolase activity, hydrolyzing O-glycosyl compounds"/>
    <property type="evidence" value="ECO:0007669"/>
    <property type="project" value="InterPro"/>
</dbReference>
<evidence type="ECO:0000256" key="1">
    <source>
        <dbReference type="ARBA" id="ARBA00007401"/>
    </source>
</evidence>
<dbReference type="Pfam" id="PF00754">
    <property type="entry name" value="F5_F8_type_C"/>
    <property type="match status" value="1"/>
</dbReference>
<dbReference type="Gene3D" id="2.60.120.260">
    <property type="entry name" value="Galactose-binding domain-like"/>
    <property type="match status" value="2"/>
</dbReference>
<dbReference type="InterPro" id="IPR013783">
    <property type="entry name" value="Ig-like_fold"/>
</dbReference>
<dbReference type="Pfam" id="PF22666">
    <property type="entry name" value="Glyco_hydro_2_N2"/>
    <property type="match status" value="1"/>
</dbReference>
<comment type="similarity">
    <text evidence="1">Belongs to the glycosyl hydrolase 2 family.</text>
</comment>
<accession>A0A417YIQ3</accession>
<keyword evidence="7" id="KW-1185">Reference proteome</keyword>
<dbReference type="AlphaFoldDB" id="A0A417YIQ3"/>
<dbReference type="PANTHER" id="PTHR43536">
    <property type="entry name" value="MANNOSYLGLYCOPROTEIN ENDO-BETA-MANNOSIDASE"/>
    <property type="match status" value="1"/>
</dbReference>
<protein>
    <recommendedName>
        <fullName evidence="5">F5/8 type C domain-containing protein</fullName>
    </recommendedName>
</protein>
<dbReference type="Pfam" id="PF22888">
    <property type="entry name" value="FIMAH"/>
    <property type="match status" value="1"/>
</dbReference>
<dbReference type="SUPFAM" id="SSF49303">
    <property type="entry name" value="beta-Galactosidase/glucuronidase domain"/>
    <property type="match status" value="3"/>
</dbReference>
<dbReference type="InterPro" id="IPR043534">
    <property type="entry name" value="EBDG/EBM"/>
</dbReference>
<dbReference type="InterPro" id="IPR036156">
    <property type="entry name" value="Beta-gal/glucu_dom_sf"/>
</dbReference>
<dbReference type="InterPro" id="IPR000421">
    <property type="entry name" value="FA58C"/>
</dbReference>
<evidence type="ECO:0000313" key="7">
    <source>
        <dbReference type="Proteomes" id="UP000284416"/>
    </source>
</evidence>
<dbReference type="Gene3D" id="3.20.20.80">
    <property type="entry name" value="Glycosidases"/>
    <property type="match status" value="1"/>
</dbReference>
<dbReference type="PROSITE" id="PS50022">
    <property type="entry name" value="FA58C_3"/>
    <property type="match status" value="1"/>
</dbReference>
<reference evidence="6 7" key="1">
    <citation type="journal article" date="2017" name="Int. J. Syst. Evol. Microbiol.">
        <title>Bacillus notoginsengisoli sp. nov., a novel bacterium isolated from the rhizosphere of Panax notoginseng.</title>
        <authorList>
            <person name="Zhang M.Y."/>
            <person name="Cheng J."/>
            <person name="Cai Y."/>
            <person name="Zhang T.Y."/>
            <person name="Wu Y.Y."/>
            <person name="Manikprabhu D."/>
            <person name="Li W.J."/>
            <person name="Zhang Y.X."/>
        </authorList>
    </citation>
    <scope>NUCLEOTIDE SEQUENCE [LARGE SCALE GENOMIC DNA]</scope>
    <source>
        <strain evidence="6 7">JCM 30743</strain>
    </source>
</reference>
<dbReference type="Proteomes" id="UP000284416">
    <property type="component" value="Unassembled WGS sequence"/>
</dbReference>
<dbReference type="RefSeq" id="WP_118924111.1">
    <property type="nucleotide sequence ID" value="NZ_QWEG01000018.1"/>
</dbReference>
<dbReference type="InterPro" id="IPR006102">
    <property type="entry name" value="Ig-like_GH2"/>
</dbReference>
<dbReference type="EMBL" id="QWEG01000018">
    <property type="protein sequence ID" value="RHW32814.1"/>
    <property type="molecule type" value="Genomic_DNA"/>
</dbReference>
<feature type="chain" id="PRO_5019034948" description="F5/8 type C domain-containing protein" evidence="4">
    <location>
        <begin position="27"/>
        <end position="1223"/>
    </location>
</feature>
<dbReference type="GO" id="GO:0005975">
    <property type="term" value="P:carbohydrate metabolic process"/>
    <property type="evidence" value="ECO:0007669"/>
    <property type="project" value="InterPro"/>
</dbReference>